<keyword evidence="2" id="KW-0813">Transport</keyword>
<dbReference type="Pfam" id="PF13520">
    <property type="entry name" value="AA_permease_2"/>
    <property type="match status" value="1"/>
</dbReference>
<dbReference type="PIRSF" id="PIRSF006060">
    <property type="entry name" value="AA_transporter"/>
    <property type="match status" value="1"/>
</dbReference>
<feature type="transmembrane region" description="Helical" evidence="7">
    <location>
        <begin position="432"/>
        <end position="452"/>
    </location>
</feature>
<evidence type="ECO:0000256" key="6">
    <source>
        <dbReference type="ARBA" id="ARBA00023136"/>
    </source>
</evidence>
<evidence type="ECO:0000313" key="8">
    <source>
        <dbReference type="EMBL" id="KTC93040.1"/>
    </source>
</evidence>
<evidence type="ECO:0000256" key="1">
    <source>
        <dbReference type="ARBA" id="ARBA00004651"/>
    </source>
</evidence>
<dbReference type="PANTHER" id="PTHR42770">
    <property type="entry name" value="AMINO ACID TRANSPORTER-RELATED"/>
    <property type="match status" value="1"/>
</dbReference>
<dbReference type="EMBL" id="LNXY01000003">
    <property type="protein sequence ID" value="KTC93040.1"/>
    <property type="molecule type" value="Genomic_DNA"/>
</dbReference>
<dbReference type="AlphaFoldDB" id="A0A0W0TBX7"/>
<proteinExistence type="predicted"/>
<evidence type="ECO:0000256" key="5">
    <source>
        <dbReference type="ARBA" id="ARBA00022989"/>
    </source>
</evidence>
<dbReference type="GO" id="GO:0022857">
    <property type="term" value="F:transmembrane transporter activity"/>
    <property type="evidence" value="ECO:0007669"/>
    <property type="project" value="InterPro"/>
</dbReference>
<comment type="caution">
    <text evidence="8">The sequence shown here is derived from an EMBL/GenBank/DDBJ whole genome shotgun (WGS) entry which is preliminary data.</text>
</comment>
<feature type="transmembrane region" description="Helical" evidence="7">
    <location>
        <begin position="355"/>
        <end position="379"/>
    </location>
</feature>
<accession>A0A0W0TBX7</accession>
<dbReference type="GO" id="GO:0005886">
    <property type="term" value="C:plasma membrane"/>
    <property type="evidence" value="ECO:0007669"/>
    <property type="project" value="UniProtKB-SubCell"/>
</dbReference>
<reference evidence="8 9" key="1">
    <citation type="submission" date="2015-11" db="EMBL/GenBank/DDBJ databases">
        <title>Genomic analysis of 38 Legionella species identifies large and diverse effector repertoires.</title>
        <authorList>
            <person name="Burstein D."/>
            <person name="Amaro F."/>
            <person name="Zusman T."/>
            <person name="Lifshitz Z."/>
            <person name="Cohen O."/>
            <person name="Gilbert J.A."/>
            <person name="Pupko T."/>
            <person name="Shuman H.A."/>
            <person name="Segal G."/>
        </authorList>
    </citation>
    <scope>NUCLEOTIDE SEQUENCE [LARGE SCALE GENOMIC DNA]</scope>
    <source>
        <strain evidence="8 9">ATCC 700990</strain>
    </source>
</reference>
<keyword evidence="5 7" id="KW-1133">Transmembrane helix</keyword>
<dbReference type="PATRIC" id="fig|1212489.4.peg.424"/>
<feature type="transmembrane region" description="Helical" evidence="7">
    <location>
        <begin position="282"/>
        <end position="301"/>
    </location>
</feature>
<feature type="transmembrane region" description="Helical" evidence="7">
    <location>
        <begin position="327"/>
        <end position="349"/>
    </location>
</feature>
<keyword evidence="9" id="KW-1185">Reference proteome</keyword>
<evidence type="ECO:0000256" key="7">
    <source>
        <dbReference type="SAM" id="Phobius"/>
    </source>
</evidence>
<sequence length="477" mass="52368">MHPSKKVLSVFSLVMINVIAVDSLRTLPISAKLGLPLVSYYLIAAITFFIPIALVAAELATAFPNTGGLYVWVREAFGRRAGFITIWLQWIYNVVWYPTILAFIAATLSYLFAPQLANNKFYLLTTVVGLFWLFTLLNCFGMRVSSIVSIIGASLGTILPMVLISILGAIWLFQGKPLPADMSTSLIPDFSSIGNLSLFAAVLFGLLGMEMSAVHAEEVKNPQRDYPRAILYSTILIFSTLVLGSLAIITVVPNKDLSVVSGLIDAYAIFFNSYHMPWMTKLIAIFIILGGISGVSAWIIGPTKGLLVAARDGSLPERFAQVNRHGAPVAILIAQGIIFTLLSAVFILLDSINAAYWLLSDLSAQMALLVYVFMFSAAIKLRYSQPNTPRSYKIPGGKPVMWLVAGLGILCCLTAMFIGFVPPTQIPVGNLFFFESFLIGGLLLFVVLPWFFAKKHEEVFDRERGIDSKEFDIHGNQ</sequence>
<feature type="transmembrane region" description="Helical" evidence="7">
    <location>
        <begin position="147"/>
        <end position="173"/>
    </location>
</feature>
<organism evidence="8 9">
    <name type="scientific">Legionella drozanskii LLAP-1</name>
    <dbReference type="NCBI Taxonomy" id="1212489"/>
    <lineage>
        <taxon>Bacteria</taxon>
        <taxon>Pseudomonadati</taxon>
        <taxon>Pseudomonadota</taxon>
        <taxon>Gammaproteobacteria</taxon>
        <taxon>Legionellales</taxon>
        <taxon>Legionellaceae</taxon>
        <taxon>Legionella</taxon>
    </lineage>
</organism>
<feature type="transmembrane region" description="Helical" evidence="7">
    <location>
        <begin position="230"/>
        <end position="252"/>
    </location>
</feature>
<evidence type="ECO:0000256" key="3">
    <source>
        <dbReference type="ARBA" id="ARBA00022475"/>
    </source>
</evidence>
<comment type="subcellular location">
    <subcellularLocation>
        <location evidence="1">Cell membrane</location>
        <topology evidence="1">Multi-pass membrane protein</topology>
    </subcellularLocation>
</comment>
<keyword evidence="6 7" id="KW-0472">Membrane</keyword>
<dbReference type="Proteomes" id="UP000054736">
    <property type="component" value="Unassembled WGS sequence"/>
</dbReference>
<keyword evidence="4 7" id="KW-0812">Transmembrane</keyword>
<dbReference type="STRING" id="1212489.Ldro_0411"/>
<dbReference type="OrthoDB" id="3185104at2"/>
<feature type="transmembrane region" description="Helical" evidence="7">
    <location>
        <begin position="119"/>
        <end position="140"/>
    </location>
</feature>
<name>A0A0W0TBX7_9GAMM</name>
<evidence type="ECO:0000256" key="2">
    <source>
        <dbReference type="ARBA" id="ARBA00022448"/>
    </source>
</evidence>
<gene>
    <name evidence="8" type="ORF">Ldro_0411</name>
</gene>
<feature type="transmembrane region" description="Helical" evidence="7">
    <location>
        <begin position="94"/>
        <end position="113"/>
    </location>
</feature>
<evidence type="ECO:0000256" key="4">
    <source>
        <dbReference type="ARBA" id="ARBA00022692"/>
    </source>
</evidence>
<dbReference type="Gene3D" id="1.20.1740.10">
    <property type="entry name" value="Amino acid/polyamine transporter I"/>
    <property type="match status" value="1"/>
</dbReference>
<evidence type="ECO:0000313" key="9">
    <source>
        <dbReference type="Proteomes" id="UP000054736"/>
    </source>
</evidence>
<feature type="transmembrane region" description="Helical" evidence="7">
    <location>
        <begin position="40"/>
        <end position="73"/>
    </location>
</feature>
<feature type="transmembrane region" description="Helical" evidence="7">
    <location>
        <begin position="400"/>
        <end position="420"/>
    </location>
</feature>
<dbReference type="InterPro" id="IPR050367">
    <property type="entry name" value="APC_superfamily"/>
</dbReference>
<dbReference type="RefSeq" id="WP_058494765.1">
    <property type="nucleotide sequence ID" value="NZ_CAAAIU010000003.1"/>
</dbReference>
<feature type="transmembrane region" description="Helical" evidence="7">
    <location>
        <begin position="193"/>
        <end position="209"/>
    </location>
</feature>
<protein>
    <submittedName>
        <fullName evidence="8">Amino acid antiporter</fullName>
    </submittedName>
</protein>
<dbReference type="PANTHER" id="PTHR42770:SF15">
    <property type="entry name" value="GLUTAMATE_GAMMA-AMINOBUTYRATE ANTIPORTER-RELATED"/>
    <property type="match status" value="1"/>
</dbReference>
<keyword evidence="3" id="KW-1003">Cell membrane</keyword>
<dbReference type="InterPro" id="IPR002293">
    <property type="entry name" value="AA/rel_permease1"/>
</dbReference>